<dbReference type="PANTHER" id="PTHR37807">
    <property type="entry name" value="OS07G0160300 PROTEIN"/>
    <property type="match status" value="1"/>
</dbReference>
<keyword evidence="2" id="KW-1185">Reference proteome</keyword>
<keyword evidence="1" id="KW-0067">ATP-binding</keyword>
<dbReference type="EMBL" id="CP099837">
    <property type="protein sequence ID" value="USY19271.1"/>
    <property type="molecule type" value="Genomic_DNA"/>
</dbReference>
<organism evidence="1 2">
    <name type="scientific">Nocardiopsis exhalans</name>
    <dbReference type="NCBI Taxonomy" id="163604"/>
    <lineage>
        <taxon>Bacteria</taxon>
        <taxon>Bacillati</taxon>
        <taxon>Actinomycetota</taxon>
        <taxon>Actinomycetes</taxon>
        <taxon>Streptosporangiales</taxon>
        <taxon>Nocardiopsidaceae</taxon>
        <taxon>Nocardiopsis</taxon>
    </lineage>
</organism>
<dbReference type="PANTHER" id="PTHR37807:SF3">
    <property type="entry name" value="OS07G0160300 PROTEIN"/>
    <property type="match status" value="1"/>
</dbReference>
<dbReference type="Gene3D" id="3.40.50.300">
    <property type="entry name" value="P-loop containing nucleotide triphosphate hydrolases"/>
    <property type="match status" value="1"/>
</dbReference>
<evidence type="ECO:0000313" key="2">
    <source>
        <dbReference type="Proteomes" id="UP001055940"/>
    </source>
</evidence>
<dbReference type="SUPFAM" id="SSF52540">
    <property type="entry name" value="P-loop containing nucleoside triphosphate hydrolases"/>
    <property type="match status" value="1"/>
</dbReference>
<name>A0ABY5D830_9ACTN</name>
<dbReference type="InterPro" id="IPR027417">
    <property type="entry name" value="P-loop_NTPase"/>
</dbReference>
<dbReference type="Pfam" id="PF13671">
    <property type="entry name" value="AAA_33"/>
    <property type="match status" value="1"/>
</dbReference>
<dbReference type="GO" id="GO:0005524">
    <property type="term" value="F:ATP binding"/>
    <property type="evidence" value="ECO:0007669"/>
    <property type="project" value="UniProtKB-KW"/>
</dbReference>
<dbReference type="RefSeq" id="WP_254418517.1">
    <property type="nucleotide sequence ID" value="NZ_BAAAJB010000013.1"/>
</dbReference>
<evidence type="ECO:0000313" key="1">
    <source>
        <dbReference type="EMBL" id="USY19271.1"/>
    </source>
</evidence>
<keyword evidence="1" id="KW-0547">Nucleotide-binding</keyword>
<accession>A0ABY5D830</accession>
<reference evidence="1" key="1">
    <citation type="submission" date="2022-06" db="EMBL/GenBank/DDBJ databases">
        <authorList>
            <person name="Ping M."/>
        </authorList>
    </citation>
    <scope>NUCLEOTIDE SEQUENCE</scope>
    <source>
        <strain evidence="1">JCM11759T</strain>
    </source>
</reference>
<dbReference type="Proteomes" id="UP001055940">
    <property type="component" value="Chromosome"/>
</dbReference>
<sequence length="191" mass="20890">MLIVMAGLPGSGKSTVAEELGRRLPAPVLSVDPVEAALWSAGVDRAQPTGLAAYVVVEAMAADIMALGQTVIVDAVNDAEEAREQWRGLAAHRDAPIAWIEVACSDPDLHRHRLESRRRDLPGFPEPDWDSLAARRAGLGSWREERLLLDSAQALEPNVEKALDHLRTVRVRAIAQRITDEDSALLRRLAE</sequence>
<protein>
    <submittedName>
        <fullName evidence="1">ATP-binding protein</fullName>
    </submittedName>
</protein>
<gene>
    <name evidence="1" type="ORF">NE857_29115</name>
</gene>
<proteinExistence type="predicted"/>